<name>A0A923HT59_9BURK</name>
<proteinExistence type="predicted"/>
<sequence length="116" mass="13221">MIPSKKSRKPRQEKKMHVGAFQEFGFEYVAELKEVLSPDQEAQLIHVFLDEVIEKRDLALSGWIDSGFVCRFGPGSATDEDRAALKSWLEARPEFKNVQVGALKDAWYSPMNTEFA</sequence>
<dbReference type="GO" id="GO:0005829">
    <property type="term" value="C:cytosol"/>
    <property type="evidence" value="ECO:0007669"/>
    <property type="project" value="TreeGrafter"/>
</dbReference>
<dbReference type="RefSeq" id="WP_186914813.1">
    <property type="nucleotide sequence ID" value="NZ_JACOFZ010000001.1"/>
</dbReference>
<organism evidence="1 2">
    <name type="scientific">Undibacterium nitidum</name>
    <dbReference type="NCBI Taxonomy" id="2762298"/>
    <lineage>
        <taxon>Bacteria</taxon>
        <taxon>Pseudomonadati</taxon>
        <taxon>Pseudomonadota</taxon>
        <taxon>Betaproteobacteria</taxon>
        <taxon>Burkholderiales</taxon>
        <taxon>Oxalobacteraceae</taxon>
        <taxon>Undibacterium</taxon>
    </lineage>
</organism>
<dbReference type="PANTHER" id="PTHR38778">
    <property type="entry name" value="CYTOPLASMIC PROTEIN-RELATED"/>
    <property type="match status" value="1"/>
</dbReference>
<evidence type="ECO:0000313" key="1">
    <source>
        <dbReference type="EMBL" id="MBC3880704.1"/>
    </source>
</evidence>
<evidence type="ECO:0000313" key="2">
    <source>
        <dbReference type="Proteomes" id="UP000627446"/>
    </source>
</evidence>
<gene>
    <name evidence="1" type="ORF">H8K36_04910</name>
</gene>
<dbReference type="EMBL" id="JACOFZ010000001">
    <property type="protein sequence ID" value="MBC3880704.1"/>
    <property type="molecule type" value="Genomic_DNA"/>
</dbReference>
<dbReference type="PANTHER" id="PTHR38778:SF1">
    <property type="entry name" value="CYTOPLASMIC PROTEIN"/>
    <property type="match status" value="1"/>
</dbReference>
<keyword evidence="2" id="KW-1185">Reference proteome</keyword>
<reference evidence="1" key="1">
    <citation type="submission" date="2020-08" db="EMBL/GenBank/DDBJ databases">
        <title>Novel species isolated from subtropical streams in China.</title>
        <authorList>
            <person name="Lu H."/>
        </authorList>
    </citation>
    <scope>NUCLEOTIDE SEQUENCE</scope>
    <source>
        <strain evidence="1">LX22W</strain>
    </source>
</reference>
<comment type="caution">
    <text evidence="1">The sequence shown here is derived from an EMBL/GenBank/DDBJ whole genome shotgun (WGS) entry which is preliminary data.</text>
</comment>
<dbReference type="Pfam" id="PF04320">
    <property type="entry name" value="YggL_50S_bp"/>
    <property type="match status" value="1"/>
</dbReference>
<dbReference type="AlphaFoldDB" id="A0A923HT59"/>
<protein>
    <submittedName>
        <fullName evidence="1">YggL family protein</fullName>
    </submittedName>
</protein>
<accession>A0A923HT59</accession>
<dbReference type="Proteomes" id="UP000627446">
    <property type="component" value="Unassembled WGS sequence"/>
</dbReference>
<dbReference type="InterPro" id="IPR007416">
    <property type="entry name" value="YggL_50S_bp"/>
</dbReference>